<gene>
    <name evidence="1" type="ORF">ODALV1_LOCUS15688</name>
</gene>
<accession>A0ABP1QV68</accession>
<evidence type="ECO:0000313" key="2">
    <source>
        <dbReference type="Proteomes" id="UP001642540"/>
    </source>
</evidence>
<comment type="caution">
    <text evidence="1">The sequence shown here is derived from an EMBL/GenBank/DDBJ whole genome shotgun (WGS) entry which is preliminary data.</text>
</comment>
<keyword evidence="2" id="KW-1185">Reference proteome</keyword>
<proteinExistence type="predicted"/>
<dbReference type="Proteomes" id="UP001642540">
    <property type="component" value="Unassembled WGS sequence"/>
</dbReference>
<sequence>MGYLKNNRASFVNNVHQGQIKITSSVSLNELDLECQDTGTNYMMKLPKLDSPILNRSSENFDIKTLIKWSVEIADGMEYLASKKVKSFVKVR</sequence>
<reference evidence="1 2" key="1">
    <citation type="submission" date="2024-08" db="EMBL/GenBank/DDBJ databases">
        <authorList>
            <person name="Cucini C."/>
            <person name="Frati F."/>
        </authorList>
    </citation>
    <scope>NUCLEOTIDE SEQUENCE [LARGE SCALE GENOMIC DNA]</scope>
</reference>
<name>A0ABP1QV68_9HEXA</name>
<dbReference type="EMBL" id="CAXLJM020000048">
    <property type="protein sequence ID" value="CAL8112527.1"/>
    <property type="molecule type" value="Genomic_DNA"/>
</dbReference>
<organism evidence="1 2">
    <name type="scientific">Orchesella dallaii</name>
    <dbReference type="NCBI Taxonomy" id="48710"/>
    <lineage>
        <taxon>Eukaryota</taxon>
        <taxon>Metazoa</taxon>
        <taxon>Ecdysozoa</taxon>
        <taxon>Arthropoda</taxon>
        <taxon>Hexapoda</taxon>
        <taxon>Collembola</taxon>
        <taxon>Entomobryomorpha</taxon>
        <taxon>Entomobryoidea</taxon>
        <taxon>Orchesellidae</taxon>
        <taxon>Orchesellinae</taxon>
        <taxon>Orchesella</taxon>
    </lineage>
</organism>
<protein>
    <submittedName>
        <fullName evidence="1">Uncharacterized protein</fullName>
    </submittedName>
</protein>
<evidence type="ECO:0000313" key="1">
    <source>
        <dbReference type="EMBL" id="CAL8112527.1"/>
    </source>
</evidence>